<feature type="domain" description="Rhodanese" evidence="1">
    <location>
        <begin position="47"/>
        <end position="135"/>
    </location>
</feature>
<dbReference type="PROSITE" id="PS50206">
    <property type="entry name" value="RHODANESE_3"/>
    <property type="match status" value="1"/>
</dbReference>
<protein>
    <submittedName>
        <fullName evidence="2">Rhodanese-like domain-containing protein</fullName>
    </submittedName>
</protein>
<keyword evidence="3" id="KW-1185">Reference proteome</keyword>
<sequence length="138" mass="14785">MDFFLKTDNLMLLGIALSSGLMLLWPVIQRGRAGGSVSTTQAVQLINHEDAVVVDVRPLASFQNGHIPHSRNIPLAEIADKAAKLPKDKPILVTCDRGQIAVGGAARLRKAGLERVMVIEGGLNAWLQAGLPTSTKKK</sequence>
<dbReference type="InterPro" id="IPR036873">
    <property type="entry name" value="Rhodanese-like_dom_sf"/>
</dbReference>
<dbReference type="SUPFAM" id="SSF52821">
    <property type="entry name" value="Rhodanese/Cell cycle control phosphatase"/>
    <property type="match status" value="1"/>
</dbReference>
<evidence type="ECO:0000313" key="2">
    <source>
        <dbReference type="EMBL" id="UOD51513.1"/>
    </source>
</evidence>
<dbReference type="Proteomes" id="UP000831607">
    <property type="component" value="Chromosome"/>
</dbReference>
<dbReference type="EMBL" id="CP063982">
    <property type="protein sequence ID" value="UOD51513.1"/>
    <property type="molecule type" value="Genomic_DNA"/>
</dbReference>
<name>A0ABY4ANG8_9BURK</name>
<dbReference type="InterPro" id="IPR050229">
    <property type="entry name" value="GlpE_sulfurtransferase"/>
</dbReference>
<dbReference type="Pfam" id="PF00581">
    <property type="entry name" value="Rhodanese"/>
    <property type="match status" value="1"/>
</dbReference>
<proteinExistence type="predicted"/>
<dbReference type="PANTHER" id="PTHR43031:SF18">
    <property type="entry name" value="RHODANESE-RELATED SULFURTRANSFERASES"/>
    <property type="match status" value="1"/>
</dbReference>
<evidence type="ECO:0000259" key="1">
    <source>
        <dbReference type="PROSITE" id="PS50206"/>
    </source>
</evidence>
<dbReference type="Gene3D" id="3.40.250.10">
    <property type="entry name" value="Rhodanese-like domain"/>
    <property type="match status" value="1"/>
</dbReference>
<reference evidence="2 3" key="1">
    <citation type="submission" date="2020-11" db="EMBL/GenBank/DDBJ databases">
        <title>Algicoccus daihaiensis sp.nov., isolated from Daihai Lake in Inner Mongolia.</title>
        <authorList>
            <person name="Kai J."/>
        </authorList>
    </citation>
    <scope>NUCLEOTIDE SEQUENCE [LARGE SCALE GENOMIC DNA]</scope>
    <source>
        <strain evidence="3">f23</strain>
    </source>
</reference>
<dbReference type="CDD" id="cd00158">
    <property type="entry name" value="RHOD"/>
    <property type="match status" value="1"/>
</dbReference>
<dbReference type="SMART" id="SM00450">
    <property type="entry name" value="RHOD"/>
    <property type="match status" value="1"/>
</dbReference>
<evidence type="ECO:0000313" key="3">
    <source>
        <dbReference type="Proteomes" id="UP000831607"/>
    </source>
</evidence>
<accession>A0ABY4ANG8</accession>
<organism evidence="2 3">
    <name type="scientific">Orrella daihaiensis</name>
    <dbReference type="NCBI Taxonomy" id="2782176"/>
    <lineage>
        <taxon>Bacteria</taxon>
        <taxon>Pseudomonadati</taxon>
        <taxon>Pseudomonadota</taxon>
        <taxon>Betaproteobacteria</taxon>
        <taxon>Burkholderiales</taxon>
        <taxon>Alcaligenaceae</taxon>
        <taxon>Orrella</taxon>
    </lineage>
</organism>
<dbReference type="InterPro" id="IPR001763">
    <property type="entry name" value="Rhodanese-like_dom"/>
</dbReference>
<dbReference type="PANTHER" id="PTHR43031">
    <property type="entry name" value="FAD-DEPENDENT OXIDOREDUCTASE"/>
    <property type="match status" value="1"/>
</dbReference>
<gene>
    <name evidence="2" type="ORF">DHf2319_01525</name>
</gene>